<dbReference type="Proteomes" id="UP000077342">
    <property type="component" value="Unassembled WGS sequence"/>
</dbReference>
<feature type="transmembrane region" description="Helical" evidence="2">
    <location>
        <begin position="52"/>
        <end position="70"/>
    </location>
</feature>
<proteinExistence type="predicted"/>
<keyword evidence="2" id="KW-0812">Transmembrane</keyword>
<feature type="region of interest" description="Disordered" evidence="1">
    <location>
        <begin position="106"/>
        <end position="142"/>
    </location>
</feature>
<comment type="caution">
    <text evidence="3">The sequence shown here is derived from an EMBL/GenBank/DDBJ whole genome shotgun (WGS) entry which is preliminary data.</text>
</comment>
<evidence type="ECO:0000256" key="2">
    <source>
        <dbReference type="SAM" id="Phobius"/>
    </source>
</evidence>
<keyword evidence="2" id="KW-0472">Membrane</keyword>
<dbReference type="EMBL" id="LWCI01000187">
    <property type="protein sequence ID" value="KZS53493.1"/>
    <property type="molecule type" value="Genomic_DNA"/>
</dbReference>
<feature type="transmembrane region" description="Helical" evidence="2">
    <location>
        <begin position="17"/>
        <end position="40"/>
    </location>
</feature>
<evidence type="ECO:0000313" key="4">
    <source>
        <dbReference type="Proteomes" id="UP000077342"/>
    </source>
</evidence>
<keyword evidence="2" id="KW-1133">Transmembrane helix</keyword>
<evidence type="ECO:0000313" key="3">
    <source>
        <dbReference type="EMBL" id="KZS53493.1"/>
    </source>
</evidence>
<feature type="compositionally biased region" description="Low complexity" evidence="1">
    <location>
        <begin position="118"/>
        <end position="133"/>
    </location>
</feature>
<name>A0A162EWD9_9MYCO</name>
<keyword evidence="4" id="KW-1185">Reference proteome</keyword>
<gene>
    <name evidence="3" type="ORF">A4G28_22670</name>
</gene>
<accession>A0A162EWD9</accession>
<protein>
    <submittedName>
        <fullName evidence="3">Uncharacterized protein</fullName>
    </submittedName>
</protein>
<feature type="compositionally biased region" description="Basic residues" evidence="1">
    <location>
        <begin position="107"/>
        <end position="117"/>
    </location>
</feature>
<dbReference type="AlphaFoldDB" id="A0A162EWD9"/>
<sequence>MHTALTRAEPAYRDAPVVAALGILYSAELIGLVGAAAFVATGGHERLDRGTTVLAIVLVAAAAVAGWHAIRLLQGARVLKVTGLTLQSATLITAIAVATVRPDPRSARCRRVGRRPGRVGQAGQARTASSHSRPPGRRREHRHFRVDRAGCGSWVRRD</sequence>
<reference evidence="4" key="1">
    <citation type="submission" date="2016-04" db="EMBL/GenBank/DDBJ databases">
        <authorList>
            <person name="Strapagiel D."/>
            <person name="Borowka P."/>
            <person name="Marciniak B."/>
            <person name="Bakula Z."/>
            <person name="Van Ingen J."/>
            <person name="Safianowska A."/>
            <person name="Dziadek J."/>
            <person name="Jagielski T."/>
        </authorList>
    </citation>
    <scope>NUCLEOTIDE SEQUENCE [LARGE SCALE GENOMIC DNA]</scope>
    <source>
        <strain evidence="4">1010001458</strain>
    </source>
</reference>
<organism evidence="3 4">
    <name type="scientific">Mycobacterium ostraviense</name>
    <dbReference type="NCBI Taxonomy" id="2738409"/>
    <lineage>
        <taxon>Bacteria</taxon>
        <taxon>Bacillati</taxon>
        <taxon>Actinomycetota</taxon>
        <taxon>Actinomycetes</taxon>
        <taxon>Mycobacteriales</taxon>
        <taxon>Mycobacteriaceae</taxon>
        <taxon>Mycobacterium</taxon>
    </lineage>
</organism>
<evidence type="ECO:0000256" key="1">
    <source>
        <dbReference type="SAM" id="MobiDB-lite"/>
    </source>
</evidence>